<evidence type="ECO:0008006" key="5">
    <source>
        <dbReference type="Google" id="ProtNLM"/>
    </source>
</evidence>
<organism evidence="1 3">
    <name type="scientific">Haloterrigena gelatinilytica</name>
    <dbReference type="NCBI Taxonomy" id="2741724"/>
    <lineage>
        <taxon>Archaea</taxon>
        <taxon>Methanobacteriati</taxon>
        <taxon>Methanobacteriota</taxon>
        <taxon>Stenosarchaea group</taxon>
        <taxon>Halobacteria</taxon>
        <taxon>Halobacteriales</taxon>
        <taxon>Natrialbaceae</taxon>
        <taxon>Haloterrigena</taxon>
    </lineage>
</organism>
<dbReference type="AlphaFoldDB" id="A0A8J8KEE2"/>
<protein>
    <recommendedName>
        <fullName evidence="5">MYM-type domain-containing protein</fullName>
    </recommendedName>
</protein>
<evidence type="ECO:0000313" key="3">
    <source>
        <dbReference type="Proteomes" id="UP000728647"/>
    </source>
</evidence>
<name>A0A8J8KEE2_9EURY</name>
<gene>
    <name evidence="1" type="ORF">HT576_02680</name>
    <name evidence="2" type="ORF">HTZ84_18335</name>
</gene>
<keyword evidence="4" id="KW-1185">Reference proteome</keyword>
<dbReference type="Proteomes" id="UP001016761">
    <property type="component" value="Unassembled WGS sequence"/>
</dbReference>
<evidence type="ECO:0000313" key="2">
    <source>
        <dbReference type="EMBL" id="NUC74237.1"/>
    </source>
</evidence>
<dbReference type="RefSeq" id="WP_008893447.1">
    <property type="nucleotide sequence ID" value="NZ_JABUQZ010000001.1"/>
</dbReference>
<dbReference type="OrthoDB" id="200851at2157"/>
<dbReference type="Proteomes" id="UP000728647">
    <property type="component" value="Unassembled WGS sequence"/>
</dbReference>
<accession>A0A8J8KEE2</accession>
<comment type="caution">
    <text evidence="1">The sequence shown here is derived from an EMBL/GenBank/DDBJ whole genome shotgun (WGS) entry which is preliminary data.</text>
</comment>
<reference evidence="1 4" key="1">
    <citation type="submission" date="2020-06" db="EMBL/GenBank/DDBJ databases">
        <title>Haloterrigena sp. nov., an extremely halophilic archaeon isolated from a saline sediment.</title>
        <authorList>
            <person name="Liu B.-B."/>
        </authorList>
    </citation>
    <scope>NUCLEOTIDE SEQUENCE</scope>
    <source>
        <strain evidence="1">SYSU A121-1</strain>
        <strain evidence="2 4">SYSU A558-1</strain>
    </source>
</reference>
<evidence type="ECO:0000313" key="4">
    <source>
        <dbReference type="Proteomes" id="UP001016761"/>
    </source>
</evidence>
<proteinExistence type="predicted"/>
<sequence>MGADCTYCGCDIERHEPVFVSEGSVETPPSRFCNYGCLAAHIEEEGLTAGTTCEWR</sequence>
<evidence type="ECO:0000313" key="1">
    <source>
        <dbReference type="EMBL" id="NUB89937.1"/>
    </source>
</evidence>
<dbReference type="EMBL" id="JABURA010000001">
    <property type="protein sequence ID" value="NUB89937.1"/>
    <property type="molecule type" value="Genomic_DNA"/>
</dbReference>
<dbReference type="EMBL" id="JABUQZ010000001">
    <property type="protein sequence ID" value="NUC74237.1"/>
    <property type="molecule type" value="Genomic_DNA"/>
</dbReference>